<dbReference type="Proteomes" id="UP001164250">
    <property type="component" value="Chromosome 13"/>
</dbReference>
<reference evidence="2" key="1">
    <citation type="journal article" date="2023" name="G3 (Bethesda)">
        <title>Genome assembly and association tests identify interacting loci associated with vigor, precocity, and sex in interspecific pistachio rootstocks.</title>
        <authorList>
            <person name="Palmer W."/>
            <person name="Jacygrad E."/>
            <person name="Sagayaradj S."/>
            <person name="Cavanaugh K."/>
            <person name="Han R."/>
            <person name="Bertier L."/>
            <person name="Beede B."/>
            <person name="Kafkas S."/>
            <person name="Golino D."/>
            <person name="Preece J."/>
            <person name="Michelmore R."/>
        </authorList>
    </citation>
    <scope>NUCLEOTIDE SEQUENCE [LARGE SCALE GENOMIC DNA]</scope>
</reference>
<evidence type="ECO:0000313" key="1">
    <source>
        <dbReference type="EMBL" id="KAJ0080114.1"/>
    </source>
</evidence>
<keyword evidence="2" id="KW-1185">Reference proteome</keyword>
<organism evidence="1 2">
    <name type="scientific">Pistacia atlantica</name>
    <dbReference type="NCBI Taxonomy" id="434234"/>
    <lineage>
        <taxon>Eukaryota</taxon>
        <taxon>Viridiplantae</taxon>
        <taxon>Streptophyta</taxon>
        <taxon>Embryophyta</taxon>
        <taxon>Tracheophyta</taxon>
        <taxon>Spermatophyta</taxon>
        <taxon>Magnoliopsida</taxon>
        <taxon>eudicotyledons</taxon>
        <taxon>Gunneridae</taxon>
        <taxon>Pentapetalae</taxon>
        <taxon>rosids</taxon>
        <taxon>malvids</taxon>
        <taxon>Sapindales</taxon>
        <taxon>Anacardiaceae</taxon>
        <taxon>Pistacia</taxon>
    </lineage>
</organism>
<accession>A0ACC1A1K9</accession>
<gene>
    <name evidence="1" type="ORF">Patl1_24163</name>
</gene>
<evidence type="ECO:0000313" key="2">
    <source>
        <dbReference type="Proteomes" id="UP001164250"/>
    </source>
</evidence>
<dbReference type="EMBL" id="CM047909">
    <property type="protein sequence ID" value="KAJ0080114.1"/>
    <property type="molecule type" value="Genomic_DNA"/>
</dbReference>
<name>A0ACC1A1K9_9ROSI</name>
<comment type="caution">
    <text evidence="1">The sequence shown here is derived from an EMBL/GenBank/DDBJ whole genome shotgun (WGS) entry which is preliminary data.</text>
</comment>
<sequence length="69" mass="8104">MNFLDLAKKLLEDEDDNENELAMTQYERGNDLLIPLHLLALTPFHLLDQNSRALESVKRLWEKILEIRG</sequence>
<proteinExistence type="predicted"/>
<protein>
    <submittedName>
        <fullName evidence="1">Uncharacterized protein</fullName>
    </submittedName>
</protein>